<dbReference type="PANTHER" id="PTHR15909:SF0">
    <property type="entry name" value="LARGE RIBOSOMAL SUBUNIT PROTEIN BL35M"/>
    <property type="match status" value="1"/>
</dbReference>
<dbReference type="InterPro" id="IPR021137">
    <property type="entry name" value="Ribosomal_bL35-like"/>
</dbReference>
<dbReference type="GO" id="GO:0005739">
    <property type="term" value="C:mitochondrion"/>
    <property type="evidence" value="ECO:0007669"/>
    <property type="project" value="UniProtKB-SubCell"/>
</dbReference>
<dbReference type="eggNOG" id="KOG4316">
    <property type="taxonomic scope" value="Eukaryota"/>
</dbReference>
<dbReference type="PANTHER" id="PTHR15909">
    <property type="entry name" value="39S RIBOSOMAL PROTEIN L35, MITOCHONDRIAL"/>
    <property type="match status" value="1"/>
</dbReference>
<evidence type="ECO:0000256" key="6">
    <source>
        <dbReference type="ARBA" id="ARBA00023274"/>
    </source>
</evidence>
<dbReference type="GO" id="GO:0006412">
    <property type="term" value="P:translation"/>
    <property type="evidence" value="ECO:0007669"/>
    <property type="project" value="InterPro"/>
</dbReference>
<dbReference type="OMA" id="NGLWIHR"/>
<evidence type="ECO:0000313" key="9">
    <source>
        <dbReference type="Ensembl" id="ENSCSAVP00000015781.1"/>
    </source>
</evidence>
<dbReference type="AlphaFoldDB" id="H2ZDW5"/>
<dbReference type="GO" id="GO:0005840">
    <property type="term" value="C:ribosome"/>
    <property type="evidence" value="ECO:0007669"/>
    <property type="project" value="UniProtKB-KW"/>
</dbReference>
<evidence type="ECO:0000256" key="3">
    <source>
        <dbReference type="ARBA" id="ARBA00022946"/>
    </source>
</evidence>
<dbReference type="HOGENOM" id="CLU_1069416_0_0_1"/>
<evidence type="ECO:0000256" key="7">
    <source>
        <dbReference type="ARBA" id="ARBA00035273"/>
    </source>
</evidence>
<sequence>MKQKEYSSMASLAHSFGGLSLLQNNNKESLPSLVPSIISRILTAPSNSVIMQPSRTITRISQRGGKMKTSKMILQRYRRLGNGLWIHRQAGYKKRLWKKLLKNRSSAIIWKLRRHVICNEEQSLLLDKLVTASWKKQKWYVEDPYKGYTDESLFYYHPASLPGNTTDELDDHYRYGIRRINRGKELLKQRKRGHGKHIKHCKRQKSLPNANRLFV</sequence>
<evidence type="ECO:0000256" key="1">
    <source>
        <dbReference type="ARBA" id="ARBA00004173"/>
    </source>
</evidence>
<dbReference type="Pfam" id="PF01632">
    <property type="entry name" value="Ribosomal_L35p"/>
    <property type="match status" value="1"/>
</dbReference>
<dbReference type="STRING" id="51511.ENSCSAVP00000015781"/>
<comment type="subcellular location">
    <subcellularLocation>
        <location evidence="1">Mitochondrion</location>
    </subcellularLocation>
</comment>
<evidence type="ECO:0000256" key="4">
    <source>
        <dbReference type="ARBA" id="ARBA00022980"/>
    </source>
</evidence>
<name>H2ZDW5_CIOSA</name>
<dbReference type="GO" id="GO:1990904">
    <property type="term" value="C:ribonucleoprotein complex"/>
    <property type="evidence" value="ECO:0007669"/>
    <property type="project" value="UniProtKB-KW"/>
</dbReference>
<evidence type="ECO:0000256" key="5">
    <source>
        <dbReference type="ARBA" id="ARBA00023128"/>
    </source>
</evidence>
<reference evidence="10" key="1">
    <citation type="submission" date="2003-08" db="EMBL/GenBank/DDBJ databases">
        <authorList>
            <person name="Birren B."/>
            <person name="Nusbaum C."/>
            <person name="Abebe A."/>
            <person name="Abouelleil A."/>
            <person name="Adekoya E."/>
            <person name="Ait-zahra M."/>
            <person name="Allen N."/>
            <person name="Allen T."/>
            <person name="An P."/>
            <person name="Anderson M."/>
            <person name="Anderson S."/>
            <person name="Arachchi H."/>
            <person name="Armbruster J."/>
            <person name="Bachantsang P."/>
            <person name="Baldwin J."/>
            <person name="Barry A."/>
            <person name="Bayul T."/>
            <person name="Blitshsteyn B."/>
            <person name="Bloom T."/>
            <person name="Blye J."/>
            <person name="Boguslavskiy L."/>
            <person name="Borowsky M."/>
            <person name="Boukhgalter B."/>
            <person name="Brunache A."/>
            <person name="Butler J."/>
            <person name="Calixte N."/>
            <person name="Calvo S."/>
            <person name="Camarata J."/>
            <person name="Campo K."/>
            <person name="Chang J."/>
            <person name="Cheshatsang Y."/>
            <person name="Citroen M."/>
            <person name="Collymore A."/>
            <person name="Considine T."/>
            <person name="Cook A."/>
            <person name="Cooke P."/>
            <person name="Corum B."/>
            <person name="Cuomo C."/>
            <person name="David R."/>
            <person name="Dawoe T."/>
            <person name="Degray S."/>
            <person name="Dodge S."/>
            <person name="Dooley K."/>
            <person name="Dorje P."/>
            <person name="Dorjee K."/>
            <person name="Dorris L."/>
            <person name="Duffey N."/>
            <person name="Dupes A."/>
            <person name="Elkins T."/>
            <person name="Engels R."/>
            <person name="Erickson J."/>
            <person name="Farina A."/>
            <person name="Faro S."/>
            <person name="Ferreira P."/>
            <person name="Fischer H."/>
            <person name="Fitzgerald M."/>
            <person name="Foley K."/>
            <person name="Gage D."/>
            <person name="Galagan J."/>
            <person name="Gearin G."/>
            <person name="Gnerre S."/>
            <person name="Gnirke A."/>
            <person name="Goyette A."/>
            <person name="Graham J."/>
            <person name="Grandbois E."/>
            <person name="Gyaltsen K."/>
            <person name="Hafez N."/>
            <person name="Hagopian D."/>
            <person name="Hagos B."/>
            <person name="Hall J."/>
            <person name="Hatcher B."/>
            <person name="Heller A."/>
            <person name="Higgins H."/>
            <person name="Honan T."/>
            <person name="Horn A."/>
            <person name="Houde N."/>
            <person name="Hughes L."/>
            <person name="Hulme W."/>
            <person name="Husby E."/>
            <person name="Iliev I."/>
            <person name="Jaffe D."/>
            <person name="Jones C."/>
            <person name="Kamal M."/>
            <person name="Kamat A."/>
            <person name="Kamvysselis M."/>
            <person name="Karlsson E."/>
            <person name="Kells C."/>
            <person name="Kieu A."/>
            <person name="Kisner P."/>
            <person name="Kodira C."/>
            <person name="Kulbokas E."/>
            <person name="Labutti K."/>
            <person name="Lama D."/>
            <person name="Landers T."/>
            <person name="Leger J."/>
            <person name="Levine S."/>
            <person name="Lewis D."/>
            <person name="Lewis T."/>
            <person name="Lindblad-toh K."/>
            <person name="Liu X."/>
            <person name="Lokyitsang T."/>
            <person name="Lokyitsang Y."/>
            <person name="Lucien O."/>
            <person name="Lui A."/>
            <person name="Ma L.J."/>
            <person name="Mabbitt R."/>
            <person name="Macdonald J."/>
            <person name="Maclean C."/>
            <person name="Major J."/>
            <person name="Manning J."/>
            <person name="Marabella R."/>
            <person name="Maru K."/>
            <person name="Matthews C."/>
            <person name="Mauceli E."/>
            <person name="Mccarthy M."/>
            <person name="Mcdonough S."/>
            <person name="Mcghee T."/>
            <person name="Meldrim J."/>
            <person name="Meneus L."/>
            <person name="Mesirov J."/>
            <person name="Mihalev A."/>
            <person name="Mihova T."/>
            <person name="Mikkelsen T."/>
            <person name="Mlenga V."/>
            <person name="Moru K."/>
            <person name="Mozes J."/>
            <person name="Mulrain L."/>
            <person name="Munson G."/>
            <person name="Naylor J."/>
            <person name="Newes C."/>
            <person name="Nguyen C."/>
            <person name="Nguyen N."/>
            <person name="Nguyen T."/>
            <person name="Nicol R."/>
            <person name="Nielsen C."/>
            <person name="Nizzari M."/>
            <person name="Norbu C."/>
            <person name="Norbu N."/>
            <person name="O'donnell P."/>
            <person name="Okoawo O."/>
            <person name="O'leary S."/>
            <person name="Omotosho B."/>
            <person name="O'neill K."/>
            <person name="Osman S."/>
            <person name="Parker S."/>
            <person name="Perrin D."/>
            <person name="Phunkhang P."/>
            <person name="Piqani B."/>
            <person name="Purcell S."/>
            <person name="Rachupka T."/>
            <person name="Ramasamy U."/>
            <person name="Rameau R."/>
            <person name="Ray V."/>
            <person name="Raymond C."/>
            <person name="Retta R."/>
            <person name="Richardson S."/>
            <person name="Rise C."/>
            <person name="Rodriguez J."/>
            <person name="Rogers J."/>
            <person name="Rogov P."/>
            <person name="Rutman M."/>
            <person name="Schupbach R."/>
            <person name="Seaman C."/>
            <person name="Settipalli S."/>
            <person name="Sharpe T."/>
            <person name="Sheridan J."/>
            <person name="Sherpa N."/>
            <person name="Shi J."/>
            <person name="Smirnov S."/>
            <person name="Smith C."/>
            <person name="Sougnez C."/>
            <person name="Spencer B."/>
            <person name="Stalker J."/>
            <person name="Stange-thomann N."/>
            <person name="Stavropoulos S."/>
            <person name="Stetson K."/>
            <person name="Stone C."/>
            <person name="Stone S."/>
            <person name="Stubbs M."/>
            <person name="Talamas J."/>
            <person name="Tchuinga P."/>
            <person name="Tenzing P."/>
            <person name="Tesfaye S."/>
            <person name="Theodore J."/>
            <person name="Thoulutsang Y."/>
            <person name="Topham K."/>
            <person name="Towey S."/>
            <person name="Tsamla T."/>
            <person name="Tsomo N."/>
            <person name="Vallee D."/>
            <person name="Vassiliev H."/>
            <person name="Venkataraman V."/>
            <person name="Vinson J."/>
            <person name="Vo A."/>
            <person name="Wade C."/>
            <person name="Wang S."/>
            <person name="Wangchuk T."/>
            <person name="Wangdi T."/>
            <person name="Whittaker C."/>
            <person name="Wilkinson J."/>
            <person name="Wu Y."/>
            <person name="Wyman D."/>
            <person name="Yadav S."/>
            <person name="Yang S."/>
            <person name="Yang X."/>
            <person name="Yeager S."/>
            <person name="Yee E."/>
            <person name="Young G."/>
            <person name="Zainoun J."/>
            <person name="Zembeck L."/>
            <person name="Zimmer A."/>
            <person name="Zody M."/>
            <person name="Lander E."/>
        </authorList>
    </citation>
    <scope>NUCLEOTIDE SEQUENCE [LARGE SCALE GENOMIC DNA]</scope>
</reference>
<keyword evidence="4" id="KW-0689">Ribosomal protein</keyword>
<reference evidence="9" key="3">
    <citation type="submission" date="2025-09" db="UniProtKB">
        <authorList>
            <consortium name="Ensembl"/>
        </authorList>
    </citation>
    <scope>IDENTIFICATION</scope>
</reference>
<dbReference type="InParanoid" id="H2ZDW5"/>
<dbReference type="InterPro" id="IPR037229">
    <property type="entry name" value="Ribosomal_bL35_sf"/>
</dbReference>
<keyword evidence="5" id="KW-0496">Mitochondrion</keyword>
<keyword evidence="3" id="KW-0809">Transit peptide</keyword>
<evidence type="ECO:0000256" key="2">
    <source>
        <dbReference type="ARBA" id="ARBA00006598"/>
    </source>
</evidence>
<dbReference type="Ensembl" id="ENSCSAVT00000015960.1">
    <property type="protein sequence ID" value="ENSCSAVP00000015781.1"/>
    <property type="gene ID" value="ENSCSAVG00000009271.1"/>
</dbReference>
<keyword evidence="10" id="KW-1185">Reference proteome</keyword>
<dbReference type="FunCoup" id="H2ZDW5">
    <property type="interactions" value="3"/>
</dbReference>
<accession>H2ZDW5</accession>
<protein>
    <recommendedName>
        <fullName evidence="7">Large ribosomal subunit protein bL35m</fullName>
    </recommendedName>
    <alternativeName>
        <fullName evidence="8">39S ribosomal protein L35, mitochondrial</fullName>
    </alternativeName>
</protein>
<comment type="similarity">
    <text evidence="2">Belongs to the bacterial ribosomal protein bL35 family.</text>
</comment>
<dbReference type="GO" id="GO:0003735">
    <property type="term" value="F:structural constituent of ribosome"/>
    <property type="evidence" value="ECO:0007669"/>
    <property type="project" value="InterPro"/>
</dbReference>
<evidence type="ECO:0000313" key="10">
    <source>
        <dbReference type="Proteomes" id="UP000007875"/>
    </source>
</evidence>
<keyword evidence="6" id="KW-0687">Ribonucleoprotein</keyword>
<dbReference type="GeneTree" id="ENSGT00390000007547"/>
<proteinExistence type="inferred from homology"/>
<reference evidence="9" key="2">
    <citation type="submission" date="2025-08" db="UniProtKB">
        <authorList>
            <consortium name="Ensembl"/>
        </authorList>
    </citation>
    <scope>IDENTIFICATION</scope>
</reference>
<dbReference type="Proteomes" id="UP000007875">
    <property type="component" value="Unassembled WGS sequence"/>
</dbReference>
<dbReference type="InterPro" id="IPR019338">
    <property type="entry name" value="Ribosomal_bL35m"/>
</dbReference>
<evidence type="ECO:0000256" key="8">
    <source>
        <dbReference type="ARBA" id="ARBA00035418"/>
    </source>
</evidence>
<dbReference type="SUPFAM" id="SSF143034">
    <property type="entry name" value="L35p-like"/>
    <property type="match status" value="1"/>
</dbReference>
<organism evidence="9 10">
    <name type="scientific">Ciona savignyi</name>
    <name type="common">Pacific transparent sea squirt</name>
    <dbReference type="NCBI Taxonomy" id="51511"/>
    <lineage>
        <taxon>Eukaryota</taxon>
        <taxon>Metazoa</taxon>
        <taxon>Chordata</taxon>
        <taxon>Tunicata</taxon>
        <taxon>Ascidiacea</taxon>
        <taxon>Phlebobranchia</taxon>
        <taxon>Cionidae</taxon>
        <taxon>Ciona</taxon>
    </lineage>
</organism>